<feature type="compositionally biased region" description="Basic residues" evidence="13">
    <location>
        <begin position="792"/>
        <end position="803"/>
    </location>
</feature>
<dbReference type="PANTHER" id="PTHR22884">
    <property type="entry name" value="SET DOMAIN PROTEINS"/>
    <property type="match status" value="1"/>
</dbReference>
<feature type="domain" description="Post-SET" evidence="16">
    <location>
        <begin position="761"/>
        <end position="777"/>
    </location>
</feature>
<dbReference type="InterPro" id="IPR046341">
    <property type="entry name" value="SET_dom_sf"/>
</dbReference>
<dbReference type="SMART" id="SM00508">
    <property type="entry name" value="PostSET"/>
    <property type="match status" value="1"/>
</dbReference>
<dbReference type="Pfam" id="PF23011">
    <property type="entry name" value="PHD-1st_NSD"/>
    <property type="match status" value="2"/>
</dbReference>
<evidence type="ECO:0000313" key="19">
    <source>
        <dbReference type="Proteomes" id="UP001476798"/>
    </source>
</evidence>
<dbReference type="InterPro" id="IPR001965">
    <property type="entry name" value="Znf_PHD"/>
</dbReference>
<keyword evidence="3" id="KW-0158">Chromosome</keyword>
<proteinExistence type="predicted"/>
<reference evidence="18 19" key="1">
    <citation type="submission" date="2021-06" db="EMBL/GenBank/DDBJ databases">
        <authorList>
            <person name="Palmer J.M."/>
        </authorList>
    </citation>
    <scope>NUCLEOTIDE SEQUENCE [LARGE SCALE GENOMIC DNA]</scope>
    <source>
        <strain evidence="18 19">GA_2019</strain>
        <tissue evidence="18">Muscle</tissue>
    </source>
</reference>
<evidence type="ECO:0008006" key="20">
    <source>
        <dbReference type="Google" id="ProtNLM"/>
    </source>
</evidence>
<evidence type="ECO:0000259" key="16">
    <source>
        <dbReference type="PROSITE" id="PS50868"/>
    </source>
</evidence>
<dbReference type="SUPFAM" id="SSF57903">
    <property type="entry name" value="FYVE/PHD zinc finger"/>
    <property type="match status" value="3"/>
</dbReference>
<evidence type="ECO:0000256" key="10">
    <source>
        <dbReference type="ARBA" id="ARBA00022833"/>
    </source>
</evidence>
<evidence type="ECO:0000256" key="3">
    <source>
        <dbReference type="ARBA" id="ARBA00022454"/>
    </source>
</evidence>
<feature type="domain" description="SET" evidence="14">
    <location>
        <begin position="663"/>
        <end position="754"/>
    </location>
</feature>
<dbReference type="InterPro" id="IPR001214">
    <property type="entry name" value="SET_dom"/>
</dbReference>
<dbReference type="SMART" id="SM00293">
    <property type="entry name" value="PWWP"/>
    <property type="match status" value="1"/>
</dbReference>
<feature type="non-terminal residue" evidence="18">
    <location>
        <position position="1"/>
    </location>
</feature>
<comment type="subcellular location">
    <subcellularLocation>
        <location evidence="2">Chromosome</location>
    </subcellularLocation>
    <subcellularLocation>
        <location evidence="1">Nucleus</location>
    </subcellularLocation>
</comment>
<dbReference type="EMBL" id="JAHRIO010090479">
    <property type="protein sequence ID" value="MEQ2187888.1"/>
    <property type="molecule type" value="Genomic_DNA"/>
</dbReference>
<feature type="region of interest" description="Disordered" evidence="13">
    <location>
        <begin position="245"/>
        <end position="335"/>
    </location>
</feature>
<keyword evidence="6" id="KW-0808">Transferase</keyword>
<organism evidence="18 19">
    <name type="scientific">Goodea atripinnis</name>
    <dbReference type="NCBI Taxonomy" id="208336"/>
    <lineage>
        <taxon>Eukaryota</taxon>
        <taxon>Metazoa</taxon>
        <taxon>Chordata</taxon>
        <taxon>Craniata</taxon>
        <taxon>Vertebrata</taxon>
        <taxon>Euteleostomi</taxon>
        <taxon>Actinopterygii</taxon>
        <taxon>Neopterygii</taxon>
        <taxon>Teleostei</taxon>
        <taxon>Neoteleostei</taxon>
        <taxon>Acanthomorphata</taxon>
        <taxon>Ovalentaria</taxon>
        <taxon>Atherinomorphae</taxon>
        <taxon>Cyprinodontiformes</taxon>
        <taxon>Goodeidae</taxon>
        <taxon>Goodea</taxon>
    </lineage>
</organism>
<evidence type="ECO:0000259" key="14">
    <source>
        <dbReference type="PROSITE" id="PS50280"/>
    </source>
</evidence>
<feature type="compositionally biased region" description="Basic residues" evidence="13">
    <location>
        <begin position="248"/>
        <end position="268"/>
    </location>
</feature>
<dbReference type="PROSITE" id="PS50812">
    <property type="entry name" value="PWWP"/>
    <property type="match status" value="1"/>
</dbReference>
<evidence type="ECO:0000259" key="17">
    <source>
        <dbReference type="PROSITE" id="PS51215"/>
    </source>
</evidence>
<dbReference type="Pfam" id="PF17907">
    <property type="entry name" value="AWS"/>
    <property type="match status" value="1"/>
</dbReference>
<feature type="region of interest" description="Disordered" evidence="13">
    <location>
        <begin position="783"/>
        <end position="803"/>
    </location>
</feature>
<feature type="compositionally biased region" description="Polar residues" evidence="13">
    <location>
        <begin position="285"/>
        <end position="299"/>
    </location>
</feature>
<evidence type="ECO:0000313" key="18">
    <source>
        <dbReference type="EMBL" id="MEQ2187888.1"/>
    </source>
</evidence>
<feature type="compositionally biased region" description="Basic and acidic residues" evidence="13">
    <location>
        <begin position="112"/>
        <end position="124"/>
    </location>
</feature>
<protein>
    <recommendedName>
        <fullName evidence="20">Nuclear receptor binding SET domain protein 2</fullName>
    </recommendedName>
</protein>
<dbReference type="InterPro" id="IPR059153">
    <property type="entry name" value="NSD_PHD-1st"/>
</dbReference>
<keyword evidence="19" id="KW-1185">Reference proteome</keyword>
<dbReference type="Gene3D" id="2.170.270.10">
    <property type="entry name" value="SET domain"/>
    <property type="match status" value="2"/>
</dbReference>
<feature type="region of interest" description="Disordered" evidence="13">
    <location>
        <begin position="101"/>
        <end position="140"/>
    </location>
</feature>
<dbReference type="Proteomes" id="UP001476798">
    <property type="component" value="Unassembled WGS sequence"/>
</dbReference>
<gene>
    <name evidence="18" type="ORF">GOODEAATRI_009326</name>
</gene>
<dbReference type="PROSITE" id="PS51215">
    <property type="entry name" value="AWS"/>
    <property type="match status" value="1"/>
</dbReference>
<dbReference type="PROSITE" id="PS50280">
    <property type="entry name" value="SET"/>
    <property type="match status" value="1"/>
</dbReference>
<dbReference type="InterPro" id="IPR055198">
    <property type="entry name" value="NSD_PHD"/>
</dbReference>
<sequence length="949" mass="105903">SVSVDRLDGMDSIGSSLPAMPEPANPISMKQPPESLSIRKGCGDMGSDPALLMDKAAAQLAATLQDGVLQKMAGHNHNNHSHERLKDLTSLVLNGDQDSLPKHCTPEPPLLKGDEAPDTNDAHQHNCTPHAEPELKTAPSVPRNLQAQWSMGVIQAKEALSMLPEERMKNFGFIYDGDGPHLNPLVLEKLKPDLSCETYQDAESRLSQDVPYLLVSSHCKSSGAPQFYDPTLVCIIANAPIKPFESQKKRRRPKMAQHPTKLGRRKKASSVNGILDPMRRRKTKLVTSTDNSEDVSPQVSVPGKGDQKKRPKRPLTDAAADKDPQPKKRRRTGKSAETQVEIGFFFFTTVKYFLPVSSMAGYRFNSNSQDICEVAGEDLVPCEGQCCGMFHLHCLGLTLKPDDKLLCRECSTGLHSCFICKQSEAEVRRCHVPHCGKFYHEGCVRLNPLTVFDNKGFRCPLHTCLSCHYGCRTKHKATKGGQLLCCESCPAAFHPDCLNIAMPDGSWFCNDCRAGKKPKYRDIIWVKLGTYRWWPAEIHHPKNVPTNIQHLRHEIGEFPVFFFGSKDYFWTHQGRVFPYMEGDRGSKYQKNGIGRVNKPFGKVQVCTADISEIPKCNCKLTDDRPCGFESECLNRMLQYECHPQVCPSGERCCNQDFTKRLYPDTKIIKTPGKGWGLIALRDIKKKTQHLICLCLGLKDRIIDAGPKGNYSRFMNHSCQPNCETQKWTVNGDTRVGLFAICDVPAGTELTFNYNLDCLGNEKTICRCGAPNCSGFLGDRPKNSNGHTETKGKRLRRKYRRKKSEGKKKSEDECFRCGDGGQLVLCDKKNCTKAYHLSCLNLTKRPFGRWDCPWHHCDVCGKNSEAFCQLCPNSFCRAHQEGALRPWPPTGELCCAEHDETEGTANQARIVNSETNVAAPTTVAGRPKGCRKPEGAESKTKGSKRKATEA</sequence>
<dbReference type="InterPro" id="IPR041306">
    <property type="entry name" value="C5HCH"/>
</dbReference>
<dbReference type="Pfam" id="PF00856">
    <property type="entry name" value="SET"/>
    <property type="match status" value="1"/>
</dbReference>
<evidence type="ECO:0000256" key="4">
    <source>
        <dbReference type="ARBA" id="ARBA00022553"/>
    </source>
</evidence>
<dbReference type="PROSITE" id="PS01359">
    <property type="entry name" value="ZF_PHD_1"/>
    <property type="match status" value="1"/>
</dbReference>
<dbReference type="InterPro" id="IPR050777">
    <property type="entry name" value="SET2_Histone-Lys_MeTrsfase"/>
</dbReference>
<dbReference type="PROSITE" id="PS50868">
    <property type="entry name" value="POST_SET"/>
    <property type="match status" value="1"/>
</dbReference>
<keyword evidence="5" id="KW-0489">Methyltransferase</keyword>
<dbReference type="Pfam" id="PF22908">
    <property type="entry name" value="PHD_NSD"/>
    <property type="match status" value="1"/>
</dbReference>
<keyword evidence="9" id="KW-0863">Zinc-finger</keyword>
<dbReference type="InterPro" id="IPR019786">
    <property type="entry name" value="Zinc_finger_PHD-type_CS"/>
</dbReference>
<feature type="region of interest" description="Disordered" evidence="13">
    <location>
        <begin position="909"/>
        <end position="949"/>
    </location>
</feature>
<dbReference type="SMART" id="SM00249">
    <property type="entry name" value="PHD"/>
    <property type="match status" value="4"/>
</dbReference>
<evidence type="ECO:0000256" key="13">
    <source>
        <dbReference type="SAM" id="MobiDB-lite"/>
    </source>
</evidence>
<evidence type="ECO:0000256" key="9">
    <source>
        <dbReference type="ARBA" id="ARBA00022771"/>
    </source>
</evidence>
<dbReference type="CDD" id="cd15649">
    <property type="entry name" value="PHD1_NSD3"/>
    <property type="match status" value="1"/>
</dbReference>
<keyword evidence="11" id="KW-0156">Chromatin regulator</keyword>
<keyword evidence="7" id="KW-0949">S-adenosyl-L-methionine</keyword>
<dbReference type="InterPro" id="IPR011011">
    <property type="entry name" value="Znf_FYVE_PHD"/>
</dbReference>
<evidence type="ECO:0000259" key="15">
    <source>
        <dbReference type="PROSITE" id="PS50812"/>
    </source>
</evidence>
<dbReference type="Pfam" id="PF17982">
    <property type="entry name" value="C5HCH"/>
    <property type="match status" value="1"/>
</dbReference>
<dbReference type="SMART" id="SM00317">
    <property type="entry name" value="SET"/>
    <property type="match status" value="1"/>
</dbReference>
<accession>A0ABV0PX27</accession>
<feature type="domain" description="PWWP" evidence="15">
    <location>
        <begin position="520"/>
        <end position="582"/>
    </location>
</feature>
<feature type="domain" description="AWS" evidence="17">
    <location>
        <begin position="611"/>
        <end position="661"/>
    </location>
</feature>
<dbReference type="SUPFAM" id="SSF63748">
    <property type="entry name" value="Tudor/PWWP/MBT"/>
    <property type="match status" value="1"/>
</dbReference>
<dbReference type="Pfam" id="PF00855">
    <property type="entry name" value="PWWP"/>
    <property type="match status" value="1"/>
</dbReference>
<keyword evidence="10" id="KW-0862">Zinc</keyword>
<feature type="compositionally biased region" description="Polar residues" evidence="13">
    <location>
        <begin position="909"/>
        <end position="918"/>
    </location>
</feature>
<keyword evidence="4" id="KW-0597">Phosphoprotein</keyword>
<dbReference type="Gene3D" id="3.30.40.10">
    <property type="entry name" value="Zinc/RING finger domain, C3HC4 (zinc finger)"/>
    <property type="match status" value="3"/>
</dbReference>
<dbReference type="SMART" id="SM00570">
    <property type="entry name" value="AWS"/>
    <property type="match status" value="1"/>
</dbReference>
<dbReference type="InterPro" id="IPR000313">
    <property type="entry name" value="PWWP_dom"/>
</dbReference>
<comment type="caution">
    <text evidence="18">The sequence shown here is derived from an EMBL/GenBank/DDBJ whole genome shotgun (WGS) entry which is preliminary data.</text>
</comment>
<evidence type="ECO:0000256" key="5">
    <source>
        <dbReference type="ARBA" id="ARBA00022603"/>
    </source>
</evidence>
<evidence type="ECO:0000256" key="7">
    <source>
        <dbReference type="ARBA" id="ARBA00022691"/>
    </source>
</evidence>
<feature type="compositionally biased region" description="Basic and acidic residues" evidence="13">
    <location>
        <begin position="930"/>
        <end position="949"/>
    </location>
</feature>
<dbReference type="Pfam" id="PF00628">
    <property type="entry name" value="PHD"/>
    <property type="match status" value="1"/>
</dbReference>
<dbReference type="InterPro" id="IPR013083">
    <property type="entry name" value="Znf_RING/FYVE/PHD"/>
</dbReference>
<dbReference type="InterPro" id="IPR003616">
    <property type="entry name" value="Post-SET_dom"/>
</dbReference>
<dbReference type="SUPFAM" id="SSF82199">
    <property type="entry name" value="SET domain"/>
    <property type="match status" value="1"/>
</dbReference>
<evidence type="ECO:0000256" key="11">
    <source>
        <dbReference type="ARBA" id="ARBA00022853"/>
    </source>
</evidence>
<evidence type="ECO:0000256" key="8">
    <source>
        <dbReference type="ARBA" id="ARBA00022723"/>
    </source>
</evidence>
<feature type="region of interest" description="Disordered" evidence="13">
    <location>
        <begin position="1"/>
        <end position="40"/>
    </location>
</feature>
<dbReference type="InterPro" id="IPR006560">
    <property type="entry name" value="AWS_dom"/>
</dbReference>
<name>A0ABV0PX27_9TELE</name>
<dbReference type="Gene3D" id="2.30.30.140">
    <property type="match status" value="1"/>
</dbReference>
<dbReference type="InterPro" id="IPR019787">
    <property type="entry name" value="Znf_PHD-finger"/>
</dbReference>
<evidence type="ECO:0000256" key="12">
    <source>
        <dbReference type="ARBA" id="ARBA00023242"/>
    </source>
</evidence>
<evidence type="ECO:0000256" key="1">
    <source>
        <dbReference type="ARBA" id="ARBA00004123"/>
    </source>
</evidence>
<evidence type="ECO:0000256" key="2">
    <source>
        <dbReference type="ARBA" id="ARBA00004286"/>
    </source>
</evidence>
<evidence type="ECO:0000256" key="6">
    <source>
        <dbReference type="ARBA" id="ARBA00022679"/>
    </source>
</evidence>
<keyword evidence="12" id="KW-0539">Nucleus</keyword>
<keyword evidence="8" id="KW-0479">Metal-binding</keyword>